<comment type="caution">
    <text evidence="1">The sequence shown here is derived from an EMBL/GenBank/DDBJ whole genome shotgun (WGS) entry which is preliminary data.</text>
</comment>
<reference evidence="1 2" key="1">
    <citation type="submission" date="2023-08" db="EMBL/GenBank/DDBJ databases">
        <title>Rhodoferax potami sp. nov. and Rhodoferax mekongensis sp. nov., isolated from the Mekong River in Thailand.</title>
        <authorList>
            <person name="Kitikhun S."/>
            <person name="Charoenyingcharoen P."/>
            <person name="Siriarchawattana P."/>
            <person name="Likhitrattanapisal S."/>
            <person name="Nilsakha T."/>
            <person name="Chanpet A."/>
            <person name="Rattanawaree P."/>
            <person name="Ingsriswang S."/>
        </authorList>
    </citation>
    <scope>NUCLEOTIDE SEQUENCE [LARGE SCALE GENOMIC DNA]</scope>
    <source>
        <strain evidence="1 2">TBRC 17660</strain>
    </source>
</reference>
<name>A0ABU3KJX6_9BURK</name>
<sequence>MSTNETTWPGEGAFLGPSEFAEAVRQGIDLAGLEGWSQMVWVDVDFADWPLREKAVIESLQRWVKPGRRLTMIAKRYNQVTLLHPRFVQWRVTWGHLLDCRVVKHLDDSEMPSALLGPAWFLHRRDAERSVGVWSREPRSKLNLKESVDECFRQSSPGFPASVLGL</sequence>
<protein>
    <submittedName>
        <fullName evidence="1">Uncharacterized protein</fullName>
    </submittedName>
</protein>
<keyword evidence="2" id="KW-1185">Reference proteome</keyword>
<proteinExistence type="predicted"/>
<evidence type="ECO:0000313" key="2">
    <source>
        <dbReference type="Proteomes" id="UP001321700"/>
    </source>
</evidence>
<dbReference type="RefSeq" id="WP_313873528.1">
    <property type="nucleotide sequence ID" value="NZ_JAVBIK010000001.1"/>
</dbReference>
<evidence type="ECO:0000313" key="1">
    <source>
        <dbReference type="EMBL" id="MDT7517717.1"/>
    </source>
</evidence>
<dbReference type="EMBL" id="JAVBIK010000001">
    <property type="protein sequence ID" value="MDT7517717.1"/>
    <property type="molecule type" value="Genomic_DNA"/>
</dbReference>
<dbReference type="Proteomes" id="UP001321700">
    <property type="component" value="Unassembled WGS sequence"/>
</dbReference>
<organism evidence="1 2">
    <name type="scientific">Rhodoferax potami</name>
    <dbReference type="NCBI Taxonomy" id="3068338"/>
    <lineage>
        <taxon>Bacteria</taxon>
        <taxon>Pseudomonadati</taxon>
        <taxon>Pseudomonadota</taxon>
        <taxon>Betaproteobacteria</taxon>
        <taxon>Burkholderiales</taxon>
        <taxon>Comamonadaceae</taxon>
        <taxon>Rhodoferax</taxon>
    </lineage>
</organism>
<gene>
    <name evidence="1" type="ORF">RAE19_03015</name>
</gene>
<accession>A0ABU3KJX6</accession>